<reference evidence="2 3" key="1">
    <citation type="submission" date="2021-03" db="EMBL/GenBank/DDBJ databases">
        <title>Muricauda lutimaris sp. nov. and Muricauda ruestringensis sp. nov, two marine members of the Flavobacteriaceae isolated from deep sea sediments of Western Pacific.</title>
        <authorList>
            <person name="Zhao S."/>
            <person name="Liu R."/>
        </authorList>
    </citation>
    <scope>NUCLEOTIDE SEQUENCE [LARGE SCALE GENOMIC DNA]</scope>
    <source>
        <strain evidence="2 3">BC31-3-A3</strain>
    </source>
</reference>
<dbReference type="RefSeq" id="WP_207030506.1">
    <property type="nucleotide sequence ID" value="NZ_JAFLNM010000006.1"/>
</dbReference>
<sequence>MKEFYDFLIDNYTIPIYLVTWIVVVLRYRTYYDTPLQYFPIFIMYTFLSEMLAVLILRYEEFQFFSDDSYSNHNVIVYNIYALVSFLFYYYIYWHVLKVKKHKAWVLYGALASILSFMASLFFQNPFHASLYYADIISSFILLFSIGLYIKEKRSEQSSYSQIHNTMFWTSMGLAVFYTCFPIVYFIVHEIPKIYLEYPIFQVLMIAVVFMHSSFIIGAITGRRKAFR</sequence>
<feature type="transmembrane region" description="Helical" evidence="1">
    <location>
        <begin position="105"/>
        <end position="124"/>
    </location>
</feature>
<keyword evidence="1" id="KW-0472">Membrane</keyword>
<dbReference type="EMBL" id="JAFLNM010000006">
    <property type="protein sequence ID" value="MBO0343551.1"/>
    <property type="molecule type" value="Genomic_DNA"/>
</dbReference>
<dbReference type="Proteomes" id="UP000664807">
    <property type="component" value="Unassembled WGS sequence"/>
</dbReference>
<protein>
    <submittedName>
        <fullName evidence="2">Uncharacterized protein</fullName>
    </submittedName>
</protein>
<feature type="transmembrane region" description="Helical" evidence="1">
    <location>
        <begin position="166"/>
        <end position="188"/>
    </location>
</feature>
<accession>A0ABS3FK77</accession>
<organism evidence="2 3">
    <name type="scientific">Flagellimonas profundi</name>
    <dbReference type="NCBI Taxonomy" id="2915620"/>
    <lineage>
        <taxon>Bacteria</taxon>
        <taxon>Pseudomonadati</taxon>
        <taxon>Bacteroidota</taxon>
        <taxon>Flavobacteriia</taxon>
        <taxon>Flavobacteriales</taxon>
        <taxon>Flavobacteriaceae</taxon>
        <taxon>Flagellimonas</taxon>
    </lineage>
</organism>
<feature type="transmembrane region" description="Helical" evidence="1">
    <location>
        <begin position="76"/>
        <end position="93"/>
    </location>
</feature>
<evidence type="ECO:0000256" key="1">
    <source>
        <dbReference type="SAM" id="Phobius"/>
    </source>
</evidence>
<keyword evidence="1" id="KW-0812">Transmembrane</keyword>
<evidence type="ECO:0000313" key="3">
    <source>
        <dbReference type="Proteomes" id="UP000664807"/>
    </source>
</evidence>
<comment type="caution">
    <text evidence="2">The sequence shown here is derived from an EMBL/GenBank/DDBJ whole genome shotgun (WGS) entry which is preliminary data.</text>
</comment>
<feature type="transmembrane region" description="Helical" evidence="1">
    <location>
        <begin position="200"/>
        <end position="220"/>
    </location>
</feature>
<evidence type="ECO:0000313" key="2">
    <source>
        <dbReference type="EMBL" id="MBO0343551.1"/>
    </source>
</evidence>
<gene>
    <name evidence="2" type="ORF">J0654_18000</name>
</gene>
<feature type="transmembrane region" description="Helical" evidence="1">
    <location>
        <begin position="130"/>
        <end position="150"/>
    </location>
</feature>
<feature type="transmembrane region" description="Helical" evidence="1">
    <location>
        <begin position="36"/>
        <end position="56"/>
    </location>
</feature>
<keyword evidence="1" id="KW-1133">Transmembrane helix</keyword>
<proteinExistence type="predicted"/>
<keyword evidence="3" id="KW-1185">Reference proteome</keyword>
<name>A0ABS3FK77_9FLAO</name>
<feature type="transmembrane region" description="Helical" evidence="1">
    <location>
        <begin position="12"/>
        <end position="29"/>
    </location>
</feature>